<sequence length="868" mass="92663">MTTMVIGLEDVDQSQIALVGGKGAQLGELSRIESIEVPPGFCVTTEAFAGVLTATSGLTDRLDQLTALPLDDTEGTRRLSSQVRDLIERATVPDDLAAQVHDVLEGLGVRTGSGERAAYAVRSSATAEDLPTASFAGQHDSILNVTGLESVLAAIRQCWASLFTERAVAYRHQHGFDHRAVRMGVVVQQMVPADAAGVLFTADPVTSRRTVTVIEAVAGLGESLVSGQVTPDSYVVRDGVVEASVRRGSAGDGPVGDGPVGEGSGRTESVLTESQVLALERVGHRIEEHFGRPQDIEWCLAGDAVSVVQSRAITTLFPVPERADNEPHVYLSVGHQQMMTDAMRPLGLSIWQLTSPAPVVLAGGRLFVDVTPRLVDPVSRAGIVRLMGDSDPLMADALRTVLDRGFVPLAQESAPAGAPPSPRPGATPDPPATDPAIAANLIEENETSVRELRDGIRQVGGPELFDAILEDLQELRRLLFGQRSMPVINAAMEAADWLNEHLREWLGEGNAAGTLSLSAPHNVTAEMGLALLDVADVIRPHRPVVEFLRDTDSDDFLDGLAGLPGGDEAREAIGGYLENYGMRCVGEIDITRPRWSEQPSALLPVLLGHIDHAEPGEGARRFEEGRAQAQAYVEELLSRLRSLPDGEAKAVETAAMIERLRAFVGYREYPKYGMVSRYFAWKKALLAEAARLVDAGVLQEASDIFWLSFEELRVVVETQQADWELIDARAGAFAGFELLTPPRVLTSEGEALLGAWRREDAPAGALLGLAVSSGVVEGRARVVADLASADLEEGDILVTAFTDPSWTPAFVSIAGLVTQAGGMMTHGAVVAREYGLPAVVGVDHATTLISDGQRIRLDGTSGTVEILD</sequence>
<dbReference type="SUPFAM" id="SSF52009">
    <property type="entry name" value="Phosphohistidine domain"/>
    <property type="match status" value="1"/>
</dbReference>
<feature type="region of interest" description="Disordered" evidence="1">
    <location>
        <begin position="411"/>
        <end position="435"/>
    </location>
</feature>
<accession>A0ABY4YXN4</accession>
<dbReference type="NCBIfam" id="NF004877">
    <property type="entry name" value="PRK06241.1-2"/>
    <property type="match status" value="1"/>
</dbReference>
<dbReference type="InterPro" id="IPR008279">
    <property type="entry name" value="PEP-util_enz_mobile_dom"/>
</dbReference>
<keyword evidence="5" id="KW-1185">Reference proteome</keyword>
<dbReference type="EC" id="2.7.9.2" evidence="4"/>
<evidence type="ECO:0000313" key="5">
    <source>
        <dbReference type="Proteomes" id="UP001056455"/>
    </source>
</evidence>
<feature type="compositionally biased region" description="Pro residues" evidence="1">
    <location>
        <begin position="417"/>
        <end position="433"/>
    </location>
</feature>
<keyword evidence="4" id="KW-0808">Transferase</keyword>
<dbReference type="PANTHER" id="PTHR43615">
    <property type="entry name" value="PHOSPHOENOLPYRUVATE SYNTHASE-RELATED"/>
    <property type="match status" value="1"/>
</dbReference>
<dbReference type="Proteomes" id="UP001056455">
    <property type="component" value="Chromosome"/>
</dbReference>
<organism evidence="4 5">
    <name type="scientific">Ornithinimicrobium faecis</name>
    <dbReference type="NCBI Taxonomy" id="2934158"/>
    <lineage>
        <taxon>Bacteria</taxon>
        <taxon>Bacillati</taxon>
        <taxon>Actinomycetota</taxon>
        <taxon>Actinomycetes</taxon>
        <taxon>Micrococcales</taxon>
        <taxon>Ornithinimicrobiaceae</taxon>
        <taxon>Ornithinimicrobium</taxon>
    </lineage>
</organism>
<feature type="domain" description="Pyruvate phosphate dikinase AMP/ATP-binding" evidence="3">
    <location>
        <begin position="17"/>
        <end position="316"/>
    </location>
</feature>
<evidence type="ECO:0000259" key="3">
    <source>
        <dbReference type="Pfam" id="PF01326"/>
    </source>
</evidence>
<reference evidence="4" key="1">
    <citation type="submission" date="2022-06" db="EMBL/GenBank/DDBJ databases">
        <title>Ornithinimicrobium HY1793.</title>
        <authorList>
            <person name="Huang Y."/>
        </authorList>
    </citation>
    <scope>NUCLEOTIDE SEQUENCE</scope>
    <source>
        <strain evidence="4">HY1793</strain>
    </source>
</reference>
<dbReference type="GO" id="GO:0008986">
    <property type="term" value="F:pyruvate, water dikinase activity"/>
    <property type="evidence" value="ECO:0007669"/>
    <property type="project" value="UniProtKB-EC"/>
</dbReference>
<gene>
    <name evidence="4" type="primary">ppsA</name>
    <name evidence="4" type="ORF">NF556_07635</name>
</gene>
<dbReference type="PANTHER" id="PTHR43615:SF1">
    <property type="entry name" value="PPDK_N DOMAIN-CONTAINING PROTEIN"/>
    <property type="match status" value="1"/>
</dbReference>
<dbReference type="SUPFAM" id="SSF56059">
    <property type="entry name" value="Glutathione synthetase ATP-binding domain-like"/>
    <property type="match status" value="1"/>
</dbReference>
<dbReference type="NCBIfam" id="NF004879">
    <property type="entry name" value="PRK06241.1-4"/>
    <property type="match status" value="1"/>
</dbReference>
<dbReference type="Gene3D" id="3.30.1490.20">
    <property type="entry name" value="ATP-grasp fold, A domain"/>
    <property type="match status" value="1"/>
</dbReference>
<feature type="compositionally biased region" description="Gly residues" evidence="1">
    <location>
        <begin position="250"/>
        <end position="264"/>
    </location>
</feature>
<dbReference type="Pfam" id="PF01326">
    <property type="entry name" value="PPDK_N"/>
    <property type="match status" value="1"/>
</dbReference>
<dbReference type="InterPro" id="IPR051549">
    <property type="entry name" value="PEP_Utilizing_Enz"/>
</dbReference>
<dbReference type="Pfam" id="PF00391">
    <property type="entry name" value="PEP-utilizers"/>
    <property type="match status" value="1"/>
</dbReference>
<dbReference type="NCBIfam" id="NF041857">
    <property type="entry name" value="RIF_Ptrans_rph"/>
    <property type="match status" value="1"/>
</dbReference>
<evidence type="ECO:0000256" key="1">
    <source>
        <dbReference type="SAM" id="MobiDB-lite"/>
    </source>
</evidence>
<proteinExistence type="predicted"/>
<dbReference type="Gene3D" id="3.50.30.10">
    <property type="entry name" value="Phosphohistidine domain"/>
    <property type="match status" value="1"/>
</dbReference>
<name>A0ABY4YXN4_9MICO</name>
<feature type="region of interest" description="Disordered" evidence="1">
    <location>
        <begin position="246"/>
        <end position="267"/>
    </location>
</feature>
<dbReference type="RefSeq" id="WP_252595025.1">
    <property type="nucleotide sequence ID" value="NZ_CP099489.1"/>
</dbReference>
<dbReference type="EMBL" id="CP099489">
    <property type="protein sequence ID" value="USQ81509.1"/>
    <property type="molecule type" value="Genomic_DNA"/>
</dbReference>
<dbReference type="Gene3D" id="3.30.470.20">
    <property type="entry name" value="ATP-grasp fold, B domain"/>
    <property type="match status" value="1"/>
</dbReference>
<evidence type="ECO:0000313" key="4">
    <source>
        <dbReference type="EMBL" id="USQ81509.1"/>
    </source>
</evidence>
<protein>
    <submittedName>
        <fullName evidence="4">Phosphoenolpyruvate synthase</fullName>
        <ecNumber evidence="4">2.7.9.2</ecNumber>
    </submittedName>
</protein>
<evidence type="ECO:0000259" key="2">
    <source>
        <dbReference type="Pfam" id="PF00391"/>
    </source>
</evidence>
<feature type="domain" description="PEP-utilising enzyme mobile" evidence="2">
    <location>
        <begin position="791"/>
        <end position="862"/>
    </location>
</feature>
<dbReference type="InterPro" id="IPR036637">
    <property type="entry name" value="Phosphohistidine_dom_sf"/>
</dbReference>
<dbReference type="InterPro" id="IPR002192">
    <property type="entry name" value="PPDK_AMP/ATP-bd"/>
</dbReference>
<dbReference type="InterPro" id="IPR013815">
    <property type="entry name" value="ATP_grasp_subdomain_1"/>
</dbReference>